<dbReference type="OrthoDB" id="5419821at2759"/>
<dbReference type="Pfam" id="PF03235">
    <property type="entry name" value="GmrSD_N"/>
    <property type="match status" value="1"/>
</dbReference>
<organism evidence="2 3">
    <name type="scientific">Dendrothele bispora (strain CBS 962.96)</name>
    <dbReference type="NCBI Taxonomy" id="1314807"/>
    <lineage>
        <taxon>Eukaryota</taxon>
        <taxon>Fungi</taxon>
        <taxon>Dikarya</taxon>
        <taxon>Basidiomycota</taxon>
        <taxon>Agaricomycotina</taxon>
        <taxon>Agaricomycetes</taxon>
        <taxon>Agaricomycetidae</taxon>
        <taxon>Agaricales</taxon>
        <taxon>Agaricales incertae sedis</taxon>
        <taxon>Dendrothele</taxon>
    </lineage>
</organism>
<dbReference type="InterPro" id="IPR004919">
    <property type="entry name" value="GmrSD_N"/>
</dbReference>
<keyword evidence="3" id="KW-1185">Reference proteome</keyword>
<proteinExistence type="predicted"/>
<evidence type="ECO:0000313" key="3">
    <source>
        <dbReference type="Proteomes" id="UP000297245"/>
    </source>
</evidence>
<sequence>YRLQSALKPPRATTYTAQALYDQIINCDVDLNPEYQRDVVWTKEKQTGLIDSILRNFYIPPVIFAVNVADDGQETKTCIDGKQRLTSIYKFMDGDIPHRDPITNEKFWFRIKDSVHDGKKARLLPDRYRRAFANKQIVCVEYQDLTDANERDIFQRVQLGMALTSAEKLHVIATPRAQFIRSILASHISETVLGGPKFPWDRARGSDFRCISQAVFVMSKWTSSTLTGAGSLPQVEKWLRETGESNTKGRATPKKRAVGHDGDYIDAPQVPEAFAKKVIETYDMLVAMVGDSKLNKAFYAYPKVSPIEMICIPILIFAHGVHPKPADKFTPSELASAISELRARVRREHKDIRMNDRIGKFMVNCIRNIK</sequence>
<feature type="non-terminal residue" evidence="2">
    <location>
        <position position="370"/>
    </location>
</feature>
<evidence type="ECO:0000313" key="2">
    <source>
        <dbReference type="EMBL" id="THU79356.1"/>
    </source>
</evidence>
<gene>
    <name evidence="2" type="ORF">K435DRAFT_558726</name>
</gene>
<feature type="non-terminal residue" evidence="2">
    <location>
        <position position="1"/>
    </location>
</feature>
<dbReference type="Proteomes" id="UP000297245">
    <property type="component" value="Unassembled WGS sequence"/>
</dbReference>
<feature type="domain" description="GmrSD restriction endonucleases N-terminal" evidence="1">
    <location>
        <begin position="27"/>
        <end position="156"/>
    </location>
</feature>
<accession>A0A4S8KU17</accession>
<dbReference type="AlphaFoldDB" id="A0A4S8KU17"/>
<evidence type="ECO:0000259" key="1">
    <source>
        <dbReference type="Pfam" id="PF03235"/>
    </source>
</evidence>
<dbReference type="PANTHER" id="PTHR39639:SF1">
    <property type="entry name" value="DUF262 DOMAIN-CONTAINING PROTEIN"/>
    <property type="match status" value="1"/>
</dbReference>
<protein>
    <recommendedName>
        <fullName evidence="1">GmrSD restriction endonucleases N-terminal domain-containing protein</fullName>
    </recommendedName>
</protein>
<reference evidence="2 3" key="1">
    <citation type="journal article" date="2019" name="Nat. Ecol. Evol.">
        <title>Megaphylogeny resolves global patterns of mushroom evolution.</title>
        <authorList>
            <person name="Varga T."/>
            <person name="Krizsan K."/>
            <person name="Foldi C."/>
            <person name="Dima B."/>
            <person name="Sanchez-Garcia M."/>
            <person name="Sanchez-Ramirez S."/>
            <person name="Szollosi G.J."/>
            <person name="Szarkandi J.G."/>
            <person name="Papp V."/>
            <person name="Albert L."/>
            <person name="Andreopoulos W."/>
            <person name="Angelini C."/>
            <person name="Antonin V."/>
            <person name="Barry K.W."/>
            <person name="Bougher N.L."/>
            <person name="Buchanan P."/>
            <person name="Buyck B."/>
            <person name="Bense V."/>
            <person name="Catcheside P."/>
            <person name="Chovatia M."/>
            <person name="Cooper J."/>
            <person name="Damon W."/>
            <person name="Desjardin D."/>
            <person name="Finy P."/>
            <person name="Geml J."/>
            <person name="Haridas S."/>
            <person name="Hughes K."/>
            <person name="Justo A."/>
            <person name="Karasinski D."/>
            <person name="Kautmanova I."/>
            <person name="Kiss B."/>
            <person name="Kocsube S."/>
            <person name="Kotiranta H."/>
            <person name="LaButti K.M."/>
            <person name="Lechner B.E."/>
            <person name="Liimatainen K."/>
            <person name="Lipzen A."/>
            <person name="Lukacs Z."/>
            <person name="Mihaltcheva S."/>
            <person name="Morgado L.N."/>
            <person name="Niskanen T."/>
            <person name="Noordeloos M.E."/>
            <person name="Ohm R.A."/>
            <person name="Ortiz-Santana B."/>
            <person name="Ovrebo C."/>
            <person name="Racz N."/>
            <person name="Riley R."/>
            <person name="Savchenko A."/>
            <person name="Shiryaev A."/>
            <person name="Soop K."/>
            <person name="Spirin V."/>
            <person name="Szebenyi C."/>
            <person name="Tomsovsky M."/>
            <person name="Tulloss R.E."/>
            <person name="Uehling J."/>
            <person name="Grigoriev I.V."/>
            <person name="Vagvolgyi C."/>
            <person name="Papp T."/>
            <person name="Martin F.M."/>
            <person name="Miettinen O."/>
            <person name="Hibbett D.S."/>
            <person name="Nagy L.G."/>
        </authorList>
    </citation>
    <scope>NUCLEOTIDE SEQUENCE [LARGE SCALE GENOMIC DNA]</scope>
    <source>
        <strain evidence="2 3">CBS 962.96</strain>
    </source>
</reference>
<dbReference type="EMBL" id="ML180037">
    <property type="protein sequence ID" value="THU79356.1"/>
    <property type="molecule type" value="Genomic_DNA"/>
</dbReference>
<dbReference type="PANTHER" id="PTHR39639">
    <property type="entry name" value="CHROMOSOME 16, WHOLE GENOME SHOTGUN SEQUENCE"/>
    <property type="match status" value="1"/>
</dbReference>
<name>A0A4S8KU17_DENBC</name>